<dbReference type="Proteomes" id="UP000727490">
    <property type="component" value="Unassembled WGS sequence"/>
</dbReference>
<protein>
    <recommendedName>
        <fullName evidence="3">Lipoprotein</fullName>
    </recommendedName>
</protein>
<evidence type="ECO:0000313" key="1">
    <source>
        <dbReference type="EMBL" id="MBW3467321.1"/>
    </source>
</evidence>
<name>A0A951M8S0_9BACT</name>
<reference evidence="1 2" key="1">
    <citation type="journal article" date="2020" name="Syst. Appl. Microbiol.">
        <title>Arthrospiribacter ruber gen. nov., sp. nov., a novel bacterium isolated from Arthrospira cultures.</title>
        <authorList>
            <person name="Waleron M."/>
            <person name="Misztak A."/>
            <person name="Waleron M.M."/>
            <person name="Furmaniak M."/>
            <person name="Mrozik A."/>
            <person name="Waleron K."/>
        </authorList>
    </citation>
    <scope>NUCLEOTIDE SEQUENCE [LARGE SCALE GENOMIC DNA]</scope>
    <source>
        <strain evidence="1 2">DPMB0001</strain>
    </source>
</reference>
<accession>A0A951M8S0</accession>
<dbReference type="AlphaFoldDB" id="A0A951M8S0"/>
<evidence type="ECO:0000313" key="2">
    <source>
        <dbReference type="Proteomes" id="UP000727490"/>
    </source>
</evidence>
<sequence>MKILYPILLGAFFLFIISSCGDNPEAPPRFYYGNYNLEVITMEQSIDLNDDGASSTNFKDQVASLTGEFNDRMTFLQGDEDQMFFSIYLPNVLTEQGGVPIIRYPAENLTLEVALEEENNQFQLLSQQPPNPDNGEIVSIELLDQLRIEFKVNKSLYDFEANEWVDVQVNYLFVRGLIET</sequence>
<organism evidence="1 2">
    <name type="scientific">Arthrospiribacter ruber</name>
    <dbReference type="NCBI Taxonomy" id="2487934"/>
    <lineage>
        <taxon>Bacteria</taxon>
        <taxon>Pseudomonadati</taxon>
        <taxon>Bacteroidota</taxon>
        <taxon>Cytophagia</taxon>
        <taxon>Cytophagales</taxon>
        <taxon>Cyclobacteriaceae</taxon>
        <taxon>Arthrospiribacter</taxon>
    </lineage>
</organism>
<evidence type="ECO:0008006" key="3">
    <source>
        <dbReference type="Google" id="ProtNLM"/>
    </source>
</evidence>
<comment type="caution">
    <text evidence="1">The sequence shown here is derived from an EMBL/GenBank/DDBJ whole genome shotgun (WGS) entry which is preliminary data.</text>
</comment>
<gene>
    <name evidence="1" type="ORF">EGN73_05780</name>
</gene>
<proteinExistence type="predicted"/>
<dbReference type="PROSITE" id="PS51257">
    <property type="entry name" value="PROKAR_LIPOPROTEIN"/>
    <property type="match status" value="1"/>
</dbReference>
<keyword evidence="2" id="KW-1185">Reference proteome</keyword>
<dbReference type="RefSeq" id="WP_219287573.1">
    <property type="nucleotide sequence ID" value="NZ_RPHB01000002.1"/>
</dbReference>
<dbReference type="EMBL" id="RPHB01000002">
    <property type="protein sequence ID" value="MBW3467321.1"/>
    <property type="molecule type" value="Genomic_DNA"/>
</dbReference>